<evidence type="ECO:0000313" key="2">
    <source>
        <dbReference type="EMBL" id="MBF5027206.1"/>
    </source>
</evidence>
<proteinExistence type="predicted"/>
<keyword evidence="1" id="KW-1133">Transmembrane helix</keyword>
<keyword evidence="1" id="KW-0812">Transmembrane</keyword>
<organism evidence="2 3">
    <name type="scientific">Planobacterium oryzisoli</name>
    <dbReference type="NCBI Taxonomy" id="2771435"/>
    <lineage>
        <taxon>Bacteria</taxon>
        <taxon>Pseudomonadati</taxon>
        <taxon>Bacteroidota</taxon>
        <taxon>Flavobacteriia</taxon>
        <taxon>Flavobacteriales</taxon>
        <taxon>Weeksellaceae</taxon>
        <taxon>Chryseobacterium group</taxon>
        <taxon>Chryseobacterium</taxon>
    </lineage>
</organism>
<keyword evidence="1" id="KW-0472">Membrane</keyword>
<evidence type="ECO:0000256" key="1">
    <source>
        <dbReference type="SAM" id="Phobius"/>
    </source>
</evidence>
<dbReference type="AlphaFoldDB" id="A0A930YVR1"/>
<keyword evidence="3" id="KW-1185">Reference proteome</keyword>
<reference evidence="2" key="1">
    <citation type="submission" date="2020-11" db="EMBL/GenBank/DDBJ databases">
        <title>Genome seq and assembly of Planobacterium sp.</title>
        <authorList>
            <person name="Chhetri G."/>
        </authorList>
    </citation>
    <scope>NUCLEOTIDE SEQUENCE</scope>
    <source>
        <strain evidence="2">GCR5</strain>
    </source>
</reference>
<dbReference type="RefSeq" id="WP_194739136.1">
    <property type="nucleotide sequence ID" value="NZ_JADKYY010000005.1"/>
</dbReference>
<accession>A0A930YVR1</accession>
<dbReference type="Proteomes" id="UP000694480">
    <property type="component" value="Unassembled WGS sequence"/>
</dbReference>
<gene>
    <name evidence="2" type="ORF">IC612_05280</name>
</gene>
<comment type="caution">
    <text evidence="2">The sequence shown here is derived from an EMBL/GenBank/DDBJ whole genome shotgun (WGS) entry which is preliminary data.</text>
</comment>
<name>A0A930YVR1_9FLAO</name>
<feature type="transmembrane region" description="Helical" evidence="1">
    <location>
        <begin position="25"/>
        <end position="43"/>
    </location>
</feature>
<evidence type="ECO:0000313" key="3">
    <source>
        <dbReference type="Proteomes" id="UP000694480"/>
    </source>
</evidence>
<protein>
    <recommendedName>
        <fullName evidence="4">Polysaccharide deacetylase</fullName>
    </recommendedName>
</protein>
<dbReference type="EMBL" id="JADKYY010000005">
    <property type="protein sequence ID" value="MBF5027206.1"/>
    <property type="molecule type" value="Genomic_DNA"/>
</dbReference>
<sequence>MTSLWLFLSDVFKWTFGFYDVFGTVLNWILFFVASALFIYWCWQLIVPLGNNKDRAYKSPSKEIRPYYDPEIYKKG</sequence>
<evidence type="ECO:0008006" key="4">
    <source>
        <dbReference type="Google" id="ProtNLM"/>
    </source>
</evidence>